<comment type="catalytic activity">
    <reaction evidence="7 8 9">
        <text>alpha-D-glucose 6-phosphate = beta-D-fructose 6-phosphate</text>
        <dbReference type="Rhea" id="RHEA:11816"/>
        <dbReference type="ChEBI" id="CHEBI:57634"/>
        <dbReference type="ChEBI" id="CHEBI:58225"/>
        <dbReference type="EC" id="5.3.1.9"/>
    </reaction>
</comment>
<comment type="pathway">
    <text evidence="8">Carbohydrate biosynthesis; gluconeogenesis.</text>
</comment>
<dbReference type="PRINTS" id="PR00662">
    <property type="entry name" value="G6PISOMERASE"/>
</dbReference>
<dbReference type="EC" id="5.3.1.9" evidence="8"/>
<dbReference type="GO" id="GO:0004347">
    <property type="term" value="F:glucose-6-phosphate isomerase activity"/>
    <property type="evidence" value="ECO:0007669"/>
    <property type="project" value="UniProtKB-EC"/>
</dbReference>
<feature type="active site" description="Proton donor" evidence="8">
    <location>
        <position position="329"/>
    </location>
</feature>
<reference evidence="11" key="1">
    <citation type="journal article" date="2019" name="Int. J. Syst. Evol. Microbiol.">
        <title>The Global Catalogue of Microorganisms (GCM) 10K type strain sequencing project: providing services to taxonomists for standard genome sequencing and annotation.</title>
        <authorList>
            <consortium name="The Broad Institute Genomics Platform"/>
            <consortium name="The Broad Institute Genome Sequencing Center for Infectious Disease"/>
            <person name="Wu L."/>
            <person name="Ma J."/>
        </authorList>
    </citation>
    <scope>NUCLEOTIDE SEQUENCE [LARGE SCALE GENOMIC DNA]</scope>
    <source>
        <strain evidence="11">CGMCC 1.13574</strain>
    </source>
</reference>
<dbReference type="InterPro" id="IPR018189">
    <property type="entry name" value="Phosphoglucose_isomerase_CS"/>
</dbReference>
<comment type="subcellular location">
    <subcellularLocation>
        <location evidence="8">Cytoplasm</location>
    </subcellularLocation>
</comment>
<sequence length="502" mass="52695">MSAALAALAPHAARLAAARIPDLVQAEPGRAARMLRAGPIGMSLARQKLDGDARAALHALADAAGLVPAFRRLFDGEMVNASERRPALHSALRSDLGTSDTARAAHAQAVQARERMRALVAALEASEVTDVVNVGIGGSDLGPRLVVDALAEFGTGRFRLHFLSNVDGSAAQRLLAGLDPERTAAILVSKSFGTQETLLNGAVLRDWLGGAGRLYAVSANVPRAEAFGVAAERVLPMWDWVGGRYSLWSAVGFSIALAIGMEGFEALLAGAAAMDAHVLEAPVEDNLPVQHALHGVWNRNGLGYPTHAVLPYDERLALLPAYLQQLVMESLGKRVAADGSAIDHATVPVLWGGAGTNSQHSFFQALHQGTDIVPADFIGVARPSHPFADNHRALLANLLAQTEAFANGADVDDPQKVYPGGRPSTLLLLDALTPESLGGLIALYEHSVYAQSVLWGINAFDQWGVELGKKIAGDLLPALAGELTGPLDPVTAALIDAIRARG</sequence>
<keyword evidence="4 8" id="KW-0963">Cytoplasm</keyword>
<dbReference type="CDD" id="cd05015">
    <property type="entry name" value="SIS_PGI_1"/>
    <property type="match status" value="1"/>
</dbReference>
<dbReference type="PANTHER" id="PTHR11469:SF1">
    <property type="entry name" value="GLUCOSE-6-PHOSPHATE ISOMERASE"/>
    <property type="match status" value="1"/>
</dbReference>
<evidence type="ECO:0000256" key="9">
    <source>
        <dbReference type="RuleBase" id="RU000612"/>
    </source>
</evidence>
<feature type="active site" evidence="8">
    <location>
        <position position="469"/>
    </location>
</feature>
<keyword evidence="5 8" id="KW-0324">Glycolysis</keyword>
<dbReference type="Pfam" id="PF00342">
    <property type="entry name" value="PGI"/>
    <property type="match status" value="1"/>
</dbReference>
<evidence type="ECO:0000256" key="1">
    <source>
        <dbReference type="ARBA" id="ARBA00004926"/>
    </source>
</evidence>
<dbReference type="PROSITE" id="PS00174">
    <property type="entry name" value="P_GLUCOSE_ISOMERASE_2"/>
    <property type="match status" value="1"/>
</dbReference>
<name>A0ABV9NJW2_9GAMM</name>
<evidence type="ECO:0000256" key="8">
    <source>
        <dbReference type="HAMAP-Rule" id="MF_00473"/>
    </source>
</evidence>
<keyword evidence="6 8" id="KW-0413">Isomerase</keyword>
<comment type="function">
    <text evidence="8">Catalyzes the reversible isomerization of glucose-6-phosphate to fructose-6-phosphate.</text>
</comment>
<dbReference type="InterPro" id="IPR035476">
    <property type="entry name" value="SIS_PGI_1"/>
</dbReference>
<dbReference type="SUPFAM" id="SSF53697">
    <property type="entry name" value="SIS domain"/>
    <property type="match status" value="1"/>
</dbReference>
<evidence type="ECO:0000256" key="3">
    <source>
        <dbReference type="ARBA" id="ARBA00022432"/>
    </source>
</evidence>
<feature type="active site" evidence="8">
    <location>
        <position position="360"/>
    </location>
</feature>
<dbReference type="Gene3D" id="1.10.1390.10">
    <property type="match status" value="1"/>
</dbReference>
<dbReference type="Proteomes" id="UP001595892">
    <property type="component" value="Unassembled WGS sequence"/>
</dbReference>
<comment type="pathway">
    <text evidence="1 8 9">Carbohydrate degradation; glycolysis; D-glyceraldehyde 3-phosphate and glycerone phosphate from D-glucose: step 2/4.</text>
</comment>
<dbReference type="NCBIfam" id="NF001211">
    <property type="entry name" value="PRK00179.1"/>
    <property type="match status" value="1"/>
</dbReference>
<dbReference type="InterPro" id="IPR046348">
    <property type="entry name" value="SIS_dom_sf"/>
</dbReference>
<protein>
    <recommendedName>
        <fullName evidence="8">Glucose-6-phosphate isomerase</fullName>
        <shortName evidence="8">GPI</shortName>
        <ecNumber evidence="8">5.3.1.9</ecNumber>
    </recommendedName>
    <alternativeName>
        <fullName evidence="8">Phosphoglucose isomerase</fullName>
        <shortName evidence="8">PGI</shortName>
    </alternativeName>
    <alternativeName>
        <fullName evidence="8">Phosphohexose isomerase</fullName>
        <shortName evidence="8">PHI</shortName>
    </alternativeName>
</protein>
<dbReference type="InterPro" id="IPR023096">
    <property type="entry name" value="G6P_Isomerase_C"/>
</dbReference>
<keyword evidence="3 8" id="KW-0312">Gluconeogenesis</keyword>
<dbReference type="PANTHER" id="PTHR11469">
    <property type="entry name" value="GLUCOSE-6-PHOSPHATE ISOMERASE"/>
    <property type="match status" value="1"/>
</dbReference>
<dbReference type="CDD" id="cd05016">
    <property type="entry name" value="SIS_PGI_2"/>
    <property type="match status" value="1"/>
</dbReference>
<comment type="similarity">
    <text evidence="2 8 9">Belongs to the GPI family.</text>
</comment>
<dbReference type="PROSITE" id="PS51463">
    <property type="entry name" value="P_GLUCOSE_ISOMERASE_3"/>
    <property type="match status" value="1"/>
</dbReference>
<evidence type="ECO:0000313" key="11">
    <source>
        <dbReference type="Proteomes" id="UP001595892"/>
    </source>
</evidence>
<evidence type="ECO:0000256" key="2">
    <source>
        <dbReference type="ARBA" id="ARBA00006604"/>
    </source>
</evidence>
<keyword evidence="11" id="KW-1185">Reference proteome</keyword>
<evidence type="ECO:0000256" key="7">
    <source>
        <dbReference type="ARBA" id="ARBA00029321"/>
    </source>
</evidence>
<dbReference type="RefSeq" id="WP_377004636.1">
    <property type="nucleotide sequence ID" value="NZ_JBHSGG010000029.1"/>
</dbReference>
<proteinExistence type="inferred from homology"/>
<evidence type="ECO:0000256" key="4">
    <source>
        <dbReference type="ARBA" id="ARBA00022490"/>
    </source>
</evidence>
<evidence type="ECO:0000256" key="5">
    <source>
        <dbReference type="ARBA" id="ARBA00023152"/>
    </source>
</evidence>
<gene>
    <name evidence="8 10" type="primary">pgi</name>
    <name evidence="10" type="ORF">ACFO3Q_10545</name>
</gene>
<evidence type="ECO:0000256" key="6">
    <source>
        <dbReference type="ARBA" id="ARBA00023235"/>
    </source>
</evidence>
<accession>A0ABV9NJW2</accession>
<dbReference type="InterPro" id="IPR035482">
    <property type="entry name" value="SIS_PGI_2"/>
</dbReference>
<dbReference type="HAMAP" id="MF_00473">
    <property type="entry name" value="G6P_isomerase"/>
    <property type="match status" value="1"/>
</dbReference>
<dbReference type="PROSITE" id="PS00765">
    <property type="entry name" value="P_GLUCOSE_ISOMERASE_1"/>
    <property type="match status" value="1"/>
</dbReference>
<evidence type="ECO:0000313" key="10">
    <source>
        <dbReference type="EMBL" id="MFC4728607.1"/>
    </source>
</evidence>
<dbReference type="Gene3D" id="3.40.50.10490">
    <property type="entry name" value="Glucose-6-phosphate isomerase like protein, domain 1"/>
    <property type="match status" value="2"/>
</dbReference>
<organism evidence="10 11">
    <name type="scientific">Coralloluteibacterium thermophilum</name>
    <dbReference type="NCBI Taxonomy" id="2707049"/>
    <lineage>
        <taxon>Bacteria</taxon>
        <taxon>Pseudomonadati</taxon>
        <taxon>Pseudomonadota</taxon>
        <taxon>Gammaproteobacteria</taxon>
        <taxon>Lysobacterales</taxon>
        <taxon>Lysobacteraceae</taxon>
        <taxon>Coralloluteibacterium</taxon>
    </lineage>
</organism>
<comment type="caution">
    <text evidence="10">The sequence shown here is derived from an EMBL/GenBank/DDBJ whole genome shotgun (WGS) entry which is preliminary data.</text>
</comment>
<dbReference type="InterPro" id="IPR001672">
    <property type="entry name" value="G6P_Isomerase"/>
</dbReference>
<dbReference type="EMBL" id="JBHSGG010000029">
    <property type="protein sequence ID" value="MFC4728607.1"/>
    <property type="molecule type" value="Genomic_DNA"/>
</dbReference>